<dbReference type="Proteomes" id="UP001158066">
    <property type="component" value="Unassembled WGS sequence"/>
</dbReference>
<dbReference type="GO" id="GO:0016903">
    <property type="term" value="F:oxidoreductase activity, acting on the aldehyde or oxo group of donors"/>
    <property type="evidence" value="ECO:0007669"/>
    <property type="project" value="InterPro"/>
</dbReference>
<dbReference type="SUPFAM" id="SSF53323">
    <property type="entry name" value="Pyruvate-ferredoxin oxidoreductase, PFOR, domain III"/>
    <property type="match status" value="1"/>
</dbReference>
<accession>A0AA45WYZ0</accession>
<keyword evidence="1" id="KW-0560">Oxidoreductase</keyword>
<evidence type="ECO:0000256" key="1">
    <source>
        <dbReference type="ARBA" id="ARBA00023002"/>
    </source>
</evidence>
<protein>
    <submittedName>
        <fullName evidence="3">Indolepyruvate ferredoxin oxidoreductase beta subunit</fullName>
    </submittedName>
</protein>
<organism evidence="3 4">
    <name type="scientific">Anoxynatronum buryatiense</name>
    <dbReference type="NCBI Taxonomy" id="489973"/>
    <lineage>
        <taxon>Bacteria</taxon>
        <taxon>Bacillati</taxon>
        <taxon>Bacillota</taxon>
        <taxon>Clostridia</taxon>
        <taxon>Eubacteriales</taxon>
        <taxon>Clostridiaceae</taxon>
        <taxon>Anoxynatronum</taxon>
    </lineage>
</organism>
<sequence length="200" mass="22279">MTTVANPTPINVMLAGIGGQGLVMTTQLICQAAFLEGFDLKSNDVIGLSQRGGMVWGSIRFGDHIHSPNIPPGEGDYLIGLEPLETLRWQHLIKPQGRLLMNTRQVAPTRVQQEQEPYPVEAIEKMQAVRRTHQLDAVAEAMKCGNGKAANTLLVGCLSHWIPISEKSWHQAIDDTYPEKLREVNHKAWRRGRELAAAWE</sequence>
<proteinExistence type="predicted"/>
<reference evidence="3" key="1">
    <citation type="submission" date="2017-05" db="EMBL/GenBank/DDBJ databases">
        <authorList>
            <person name="Varghese N."/>
            <person name="Submissions S."/>
        </authorList>
    </citation>
    <scope>NUCLEOTIDE SEQUENCE</scope>
    <source>
        <strain evidence="3">Su22</strain>
    </source>
</reference>
<keyword evidence="4" id="KW-1185">Reference proteome</keyword>
<dbReference type="AlphaFoldDB" id="A0AA45WYZ0"/>
<evidence type="ECO:0000313" key="3">
    <source>
        <dbReference type="EMBL" id="SMP65849.1"/>
    </source>
</evidence>
<dbReference type="EMBL" id="FXUF01000013">
    <property type="protein sequence ID" value="SMP65849.1"/>
    <property type="molecule type" value="Genomic_DNA"/>
</dbReference>
<dbReference type="InterPro" id="IPR052198">
    <property type="entry name" value="IorB_Oxidoreductase"/>
</dbReference>
<name>A0AA45WYZ0_9CLOT</name>
<evidence type="ECO:0000313" key="4">
    <source>
        <dbReference type="Proteomes" id="UP001158066"/>
    </source>
</evidence>
<dbReference type="InterPro" id="IPR019752">
    <property type="entry name" value="Pyrv/ketoisovalerate_OxRed_cat"/>
</dbReference>
<dbReference type="PANTHER" id="PTHR43854">
    <property type="entry name" value="INDOLEPYRUVATE OXIDOREDUCTASE SUBUNIT IORB"/>
    <property type="match status" value="1"/>
</dbReference>
<feature type="domain" description="Pyruvate/ketoisovalerate oxidoreductase catalytic" evidence="2">
    <location>
        <begin position="18"/>
        <end position="194"/>
    </location>
</feature>
<dbReference type="PANTHER" id="PTHR43854:SF1">
    <property type="entry name" value="INDOLEPYRUVATE OXIDOREDUCTASE SUBUNIT IORB"/>
    <property type="match status" value="1"/>
</dbReference>
<dbReference type="RefSeq" id="WP_283410188.1">
    <property type="nucleotide sequence ID" value="NZ_FXUF01000013.1"/>
</dbReference>
<dbReference type="InterPro" id="IPR002869">
    <property type="entry name" value="Pyrv_flavodox_OxRed_cen"/>
</dbReference>
<evidence type="ECO:0000259" key="2">
    <source>
        <dbReference type="Pfam" id="PF01558"/>
    </source>
</evidence>
<dbReference type="Gene3D" id="3.40.920.10">
    <property type="entry name" value="Pyruvate-ferredoxin oxidoreductase, PFOR, domain III"/>
    <property type="match status" value="1"/>
</dbReference>
<comment type="caution">
    <text evidence="3">The sequence shown here is derived from an EMBL/GenBank/DDBJ whole genome shotgun (WGS) entry which is preliminary data.</text>
</comment>
<dbReference type="Pfam" id="PF01558">
    <property type="entry name" value="POR"/>
    <property type="match status" value="1"/>
</dbReference>
<gene>
    <name evidence="3" type="ORF">SAMN06296020_11341</name>
</gene>